<sequence>MENKRRLVLVPCPLQGHLSPMLDLATTLHSKGFFITIAHTQFNSPNPSNHPDFVFLPISDGLTENDFLSGDFLDFIATINTNCEGPLKECLVPMVDQVACIIYDTMMYLGETVANHLKLPSIILRTSGATALAAYGAMPALQEAGYLPLQDSKLQELVPQFYPLRFKDLPLGISKSLESILQLLSIVCIIRTSSAIIWNTMDYLEHPALEKLRQDHQIPIFSIGPLFKFASTTSSSLLEQDSNCIPWLNKQAPNSVLYISLGSLVSVNERELAEMAWGLANSDQQFLWVVRPGSVLGSQWIELLPEGFEEVIGERGLIVKWAPQREVLAHGVVGGFWSHCGWNSTMESFCEGVPMICSPNKGDQKVNARFISYVWKVGLELENGLERREIETVIRKLMLDKEGGEIRRRAADLKEKVELCVKKGGSSYNSLNDLAEYILSLERERWKIKEVKYMVLVPYPLQGHITPMLQLDTVLHSQGFSIIVAHTKFNSPNSYNQPDFVFLTIADNLSHFDSFIANSFALLSAINENCKAPVQECLAQMIEQQKPHDRIACIISDTLMYFSEDVANHLKLPSIALHTSNASSALVLEVEHELKRGDVERAVKRLMVDEEGKEIRRRAIEFKGKTEILIRKGGSSSNSLNALAEYIFRHCSSTVGTVHGTVHGSGNKDMSNPYDRQLENVPLDICGIKLDGTNYLIWSRTFTLAIEARGMSEFIEEPVIQPEEAVALKKFKKKLRTLDQHHRSVAEYFAELSGVWQEFDFYQGFQAVCTKDAASWLKRLEKERVYDFLAGLDVEYDQIRVQVLGRVPFPSLGEAYAIVQQEESRRGAMLHTPPSDRSALIAIPQGGKLQAGTSNGANDRESLKCDYCQNTGHTRDFCWKLHGRPPRGRGSGRSGVVEVPCVLRLKPMFQSLQLLLLRLVLGSYHLSRLVVFLKGRCKLSGV</sequence>
<dbReference type="PANTHER" id="PTHR11926:SF1489">
    <property type="entry name" value="HEXOSYLTRANSFERASE-RELATED"/>
    <property type="match status" value="1"/>
</dbReference>
<dbReference type="GO" id="GO:0080043">
    <property type="term" value="F:quercetin 3-O-glucosyltransferase activity"/>
    <property type="evidence" value="ECO:0007669"/>
    <property type="project" value="TreeGrafter"/>
</dbReference>
<dbReference type="Gene3D" id="3.40.50.2000">
    <property type="entry name" value="Glycogen Phosphorylase B"/>
    <property type="match status" value="3"/>
</dbReference>
<gene>
    <name evidence="4" type="ORF">Acr_23g0016040</name>
</gene>
<organism evidence="4 5">
    <name type="scientific">Actinidia rufa</name>
    <dbReference type="NCBI Taxonomy" id="165716"/>
    <lineage>
        <taxon>Eukaryota</taxon>
        <taxon>Viridiplantae</taxon>
        <taxon>Streptophyta</taxon>
        <taxon>Embryophyta</taxon>
        <taxon>Tracheophyta</taxon>
        <taxon>Spermatophyta</taxon>
        <taxon>Magnoliopsida</taxon>
        <taxon>eudicotyledons</taxon>
        <taxon>Gunneridae</taxon>
        <taxon>Pentapetalae</taxon>
        <taxon>asterids</taxon>
        <taxon>Ericales</taxon>
        <taxon>Actinidiaceae</taxon>
        <taxon>Actinidia</taxon>
    </lineage>
</organism>
<dbReference type="FunFam" id="3.40.50.2000:FF:000120">
    <property type="entry name" value="UDP-glycosyltransferase 76C1"/>
    <property type="match status" value="1"/>
</dbReference>
<dbReference type="EMBL" id="BJWL01000023">
    <property type="protein sequence ID" value="GFZ13219.1"/>
    <property type="molecule type" value="Genomic_DNA"/>
</dbReference>
<proteinExistence type="inferred from homology"/>
<evidence type="ECO:0000313" key="4">
    <source>
        <dbReference type="EMBL" id="GFZ13219.1"/>
    </source>
</evidence>
<dbReference type="PANTHER" id="PTHR11926">
    <property type="entry name" value="GLUCOSYL/GLUCURONOSYL TRANSFERASES"/>
    <property type="match status" value="1"/>
</dbReference>
<reference evidence="4 5" key="1">
    <citation type="submission" date="2019-07" db="EMBL/GenBank/DDBJ databases">
        <title>De Novo Assembly of kiwifruit Actinidia rufa.</title>
        <authorList>
            <person name="Sugita-Konishi S."/>
            <person name="Sato K."/>
            <person name="Mori E."/>
            <person name="Abe Y."/>
            <person name="Kisaki G."/>
            <person name="Hamano K."/>
            <person name="Suezawa K."/>
            <person name="Otani M."/>
            <person name="Fukuda T."/>
            <person name="Manabe T."/>
            <person name="Gomi K."/>
            <person name="Tabuchi M."/>
            <person name="Akimitsu K."/>
            <person name="Kataoka I."/>
        </authorList>
    </citation>
    <scope>NUCLEOTIDE SEQUENCE [LARGE SCALE GENOMIC DNA]</scope>
    <source>
        <strain evidence="5">cv. Fuchu</strain>
    </source>
</reference>
<dbReference type="AlphaFoldDB" id="A0A7J0GR01"/>
<evidence type="ECO:0000256" key="1">
    <source>
        <dbReference type="ARBA" id="ARBA00009995"/>
    </source>
</evidence>
<comment type="similarity">
    <text evidence="1">Belongs to the UDP-glycosyltransferase family.</text>
</comment>
<dbReference type="GO" id="GO:0009813">
    <property type="term" value="P:flavonoid biosynthetic process"/>
    <property type="evidence" value="ECO:0007669"/>
    <property type="project" value="UniProtKB-KW"/>
</dbReference>
<keyword evidence="2 4" id="KW-0808">Transferase</keyword>
<dbReference type="FunFam" id="3.40.50.2000:FF:000040">
    <property type="entry name" value="UDP-glycosyltransferase 76C1"/>
    <property type="match status" value="1"/>
</dbReference>
<dbReference type="Pfam" id="PF00201">
    <property type="entry name" value="UDPGT"/>
    <property type="match status" value="1"/>
</dbReference>
<dbReference type="GO" id="GO:0080044">
    <property type="term" value="F:quercetin 7-O-glucosyltransferase activity"/>
    <property type="evidence" value="ECO:0007669"/>
    <property type="project" value="TreeGrafter"/>
</dbReference>
<protein>
    <submittedName>
        <fullName evidence="4">UDP-Glycosyltransferase superfamily protein</fullName>
    </submittedName>
</protein>
<evidence type="ECO:0000256" key="2">
    <source>
        <dbReference type="ARBA" id="ARBA00022679"/>
    </source>
</evidence>
<comment type="caution">
    <text evidence="4">The sequence shown here is derived from an EMBL/GenBank/DDBJ whole genome shotgun (WGS) entry which is preliminary data.</text>
</comment>
<dbReference type="Proteomes" id="UP000585474">
    <property type="component" value="Unassembled WGS sequence"/>
</dbReference>
<dbReference type="InterPro" id="IPR002213">
    <property type="entry name" value="UDP_glucos_trans"/>
</dbReference>
<keyword evidence="3" id="KW-0284">Flavonoid biosynthesis</keyword>
<dbReference type="OrthoDB" id="5835829at2759"/>
<evidence type="ECO:0000313" key="5">
    <source>
        <dbReference type="Proteomes" id="UP000585474"/>
    </source>
</evidence>
<accession>A0A7J0GR01</accession>
<dbReference type="CDD" id="cd03784">
    <property type="entry name" value="GT1_Gtf-like"/>
    <property type="match status" value="1"/>
</dbReference>
<dbReference type="SUPFAM" id="SSF53756">
    <property type="entry name" value="UDP-Glycosyltransferase/glycogen phosphorylase"/>
    <property type="match status" value="3"/>
</dbReference>
<keyword evidence="5" id="KW-1185">Reference proteome</keyword>
<evidence type="ECO:0000256" key="3">
    <source>
        <dbReference type="ARBA" id="ARBA00023241"/>
    </source>
</evidence>
<name>A0A7J0GR01_9ERIC</name>